<sequence>MSSPDIFEANIAFPGTTNPVHVRICRYVPEDMTQQRSIALASAAMQLARVGMDVVLGRTSADRLAKAANAVIVRKLDTMSLLYRSYLQRRPGLMRRVRATVTEAVGVEAFVRSADHMEMSVHLRVAGNDYWSSVVFDRAGGRWMCTELDLG</sequence>
<protein>
    <submittedName>
        <fullName evidence="1">Uncharacterized protein</fullName>
    </submittedName>
</protein>
<organism evidence="1 2">
    <name type="scientific">Bifidobacterium moraviense</name>
    <dbReference type="NCBI Taxonomy" id="2675323"/>
    <lineage>
        <taxon>Bacteria</taxon>
        <taxon>Bacillati</taxon>
        <taxon>Actinomycetota</taxon>
        <taxon>Actinomycetes</taxon>
        <taxon>Bifidobacteriales</taxon>
        <taxon>Bifidobacteriaceae</taxon>
        <taxon>Bifidobacterium</taxon>
    </lineage>
</organism>
<dbReference type="EMBL" id="JAAIIH010000001">
    <property type="protein sequence ID" value="NMM99822.1"/>
    <property type="molecule type" value="Genomic_DNA"/>
</dbReference>
<keyword evidence="2" id="KW-1185">Reference proteome</keyword>
<reference evidence="1 2" key="1">
    <citation type="submission" date="2020-02" db="EMBL/GenBank/DDBJ databases">
        <title>Characterization of phylogenetic diversity of novel bifidobacterial species isolated in Czech ZOOs.</title>
        <authorList>
            <person name="Lugli G.A."/>
            <person name="Vera N.B."/>
            <person name="Ventura M."/>
        </authorList>
    </citation>
    <scope>NUCLEOTIDE SEQUENCE [LARGE SCALE GENOMIC DNA]</scope>
    <source>
        <strain evidence="1 2">DSM 109958</strain>
    </source>
</reference>
<comment type="caution">
    <text evidence="1">The sequence shown here is derived from an EMBL/GenBank/DDBJ whole genome shotgun (WGS) entry which is preliminary data.</text>
</comment>
<proteinExistence type="predicted"/>
<dbReference type="RefSeq" id="WP_169274971.1">
    <property type="nucleotide sequence ID" value="NZ_JAAIIH010000001.1"/>
</dbReference>
<accession>A0A7Y0F0K1</accession>
<gene>
    <name evidence="1" type="ORF">G1C96_0400</name>
</gene>
<dbReference type="Proteomes" id="UP000588277">
    <property type="component" value="Unassembled WGS sequence"/>
</dbReference>
<dbReference type="AlphaFoldDB" id="A0A7Y0F0K1"/>
<evidence type="ECO:0000313" key="2">
    <source>
        <dbReference type="Proteomes" id="UP000588277"/>
    </source>
</evidence>
<name>A0A7Y0F0K1_9BIFI</name>
<evidence type="ECO:0000313" key="1">
    <source>
        <dbReference type="EMBL" id="NMM99822.1"/>
    </source>
</evidence>